<dbReference type="Gene3D" id="3.30.530.20">
    <property type="match status" value="1"/>
</dbReference>
<dbReference type="GeneID" id="10601727"/>
<keyword evidence="2" id="KW-1185">Reference proteome</keyword>
<dbReference type="PANTHER" id="PTHR38588">
    <property type="entry name" value="BLL0334 PROTEIN"/>
    <property type="match status" value="1"/>
</dbReference>
<organism evidence="1 2">
    <name type="scientific">Acidianus hospitalis (strain W1)</name>
    <dbReference type="NCBI Taxonomy" id="933801"/>
    <lineage>
        <taxon>Archaea</taxon>
        <taxon>Thermoproteota</taxon>
        <taxon>Thermoprotei</taxon>
        <taxon>Sulfolobales</taxon>
        <taxon>Sulfolobaceae</taxon>
        <taxon>Acidianus</taxon>
    </lineage>
</organism>
<reference evidence="1 2" key="1">
    <citation type="journal article" date="2011" name="Extremophiles">
        <title>Genomic analysis of Acidianus hospitalis W1 a host for studying crenarchaeal virus and plasmid life cycles.</title>
        <authorList>
            <person name="You X.Y."/>
            <person name="Liu C."/>
            <person name="Wang S.Y."/>
            <person name="Jiang C.Y."/>
            <person name="Shah S.A."/>
            <person name="Prangishvili D."/>
            <person name="She Q."/>
            <person name="Liu S.J."/>
            <person name="Garrett R.A."/>
        </authorList>
    </citation>
    <scope>NUCLEOTIDE SEQUENCE [LARGE SCALE GENOMIC DNA]</scope>
    <source>
        <strain evidence="1 2">W1</strain>
    </source>
</reference>
<sequence>MRYQGSIEVNAKKEVILNFLGNIELVASCFPGIKDIKKDGDVYIVKGTAGIGFIKGDYTAKVKMQRTNDGFKLEAQGNGMNSNVNINANIVVEEGRINYTADVNVSGILASAGARLMEPALNKILNQLFDCIRKKVEVS</sequence>
<dbReference type="CDD" id="cd05018">
    <property type="entry name" value="CoxG"/>
    <property type="match status" value="1"/>
</dbReference>
<dbReference type="InterPro" id="IPR023393">
    <property type="entry name" value="START-like_dom_sf"/>
</dbReference>
<proteinExistence type="predicted"/>
<dbReference type="InterPro" id="IPR010419">
    <property type="entry name" value="CO_DH_gsu"/>
</dbReference>
<dbReference type="PANTHER" id="PTHR38588:SF1">
    <property type="entry name" value="BLL0334 PROTEIN"/>
    <property type="match status" value="1"/>
</dbReference>
<dbReference type="Proteomes" id="UP000008458">
    <property type="component" value="Chromosome"/>
</dbReference>
<protein>
    <submittedName>
        <fullName evidence="1">Carbon monoxide dehydrogenase subunit G</fullName>
    </submittedName>
</protein>
<gene>
    <name evidence="1" type="ordered locus">Ahos_2222</name>
</gene>
<reference key="2">
    <citation type="journal article" date="2011" name="Extremophiles">
        <title>Genomic analyses of Acidianus hospitalis W1 a host for studying crenarchaeal virus and plasmid life cycles.</title>
        <authorList>
            <person name="You X.Y."/>
            <person name="Liu C."/>
            <person name="Wang S.Y."/>
            <person name="Jiang C.Y."/>
            <person name="Shah S.A."/>
            <person name="Prangishvili D."/>
            <person name="Liu S.J."/>
            <person name="Garrett R.A."/>
        </authorList>
    </citation>
    <scope>NUCLEOTIDE SEQUENCE</scope>
    <source>
        <strain>W1</strain>
    </source>
</reference>
<dbReference type="STRING" id="933801.Ahos_2222"/>
<dbReference type="eggNOG" id="arCOG01927">
    <property type="taxonomic scope" value="Archaea"/>
</dbReference>
<accession>F4B9E7</accession>
<name>F4B9E7_ACIHW</name>
<dbReference type="AlphaFoldDB" id="F4B9E7"/>
<dbReference type="HOGENOM" id="CLU_046420_1_1_2"/>
<dbReference type="RefSeq" id="WP_013777008.1">
    <property type="nucleotide sequence ID" value="NC_015518.1"/>
</dbReference>
<dbReference type="OrthoDB" id="25755at2157"/>
<dbReference type="EMBL" id="CP002535">
    <property type="protein sequence ID" value="AEE95093.1"/>
    <property type="molecule type" value="Genomic_DNA"/>
</dbReference>
<dbReference type="Pfam" id="PF06240">
    <property type="entry name" value="COXG"/>
    <property type="match status" value="1"/>
</dbReference>
<evidence type="ECO:0000313" key="1">
    <source>
        <dbReference type="EMBL" id="AEE95093.1"/>
    </source>
</evidence>
<dbReference type="SUPFAM" id="SSF55961">
    <property type="entry name" value="Bet v1-like"/>
    <property type="match status" value="1"/>
</dbReference>
<evidence type="ECO:0000313" key="2">
    <source>
        <dbReference type="Proteomes" id="UP000008458"/>
    </source>
</evidence>
<dbReference type="KEGG" id="aho:Ahos_2222"/>